<organism evidence="12">
    <name type="scientific">Lygus hesperus</name>
    <name type="common">Western plant bug</name>
    <dbReference type="NCBI Taxonomy" id="30085"/>
    <lineage>
        <taxon>Eukaryota</taxon>
        <taxon>Metazoa</taxon>
        <taxon>Ecdysozoa</taxon>
        <taxon>Arthropoda</taxon>
        <taxon>Hexapoda</taxon>
        <taxon>Insecta</taxon>
        <taxon>Pterygota</taxon>
        <taxon>Neoptera</taxon>
        <taxon>Paraneoptera</taxon>
        <taxon>Hemiptera</taxon>
        <taxon>Heteroptera</taxon>
        <taxon>Panheteroptera</taxon>
        <taxon>Cimicomorpha</taxon>
        <taxon>Miridae</taxon>
        <taxon>Mirini</taxon>
        <taxon>Lygus</taxon>
    </lineage>
</organism>
<keyword evidence="3 12" id="KW-0689">Ribosomal protein</keyword>
<reference evidence="13" key="3">
    <citation type="submission" date="2014-09" db="EMBL/GenBank/DDBJ databases">
        <authorList>
            <person name="Magalhaes I.L.F."/>
            <person name="Oliveira U."/>
            <person name="Santos F.R."/>
            <person name="Vidigal T.H.D.A."/>
            <person name="Brescovit A.D."/>
            <person name="Santos A.J."/>
        </authorList>
    </citation>
    <scope>NUCLEOTIDE SEQUENCE</scope>
</reference>
<feature type="compositionally biased region" description="Polar residues" evidence="9">
    <location>
        <begin position="299"/>
        <end position="314"/>
    </location>
</feature>
<evidence type="ECO:0000256" key="4">
    <source>
        <dbReference type="ARBA" id="ARBA00023128"/>
    </source>
</evidence>
<dbReference type="SMART" id="SM00978">
    <property type="entry name" value="Tim44"/>
    <property type="match status" value="1"/>
</dbReference>
<feature type="region of interest" description="Disordered" evidence="9">
    <location>
        <begin position="295"/>
        <end position="314"/>
    </location>
</feature>
<protein>
    <recommendedName>
        <fullName evidence="7">Large ribosomal subunit protein mL45</fullName>
    </recommendedName>
    <alternativeName>
        <fullName evidence="8">39S ribosomal protein L45, mitochondrial</fullName>
    </alternativeName>
</protein>
<gene>
    <name evidence="12" type="primary">mRpL45_0</name>
    <name evidence="12" type="ORF">CM83_46918</name>
</gene>
<dbReference type="InterPro" id="IPR032710">
    <property type="entry name" value="NTF2-like_dom_sf"/>
</dbReference>
<dbReference type="GO" id="GO:0005840">
    <property type="term" value="C:ribosome"/>
    <property type="evidence" value="ECO:0007669"/>
    <property type="project" value="UniProtKB-KW"/>
</dbReference>
<dbReference type="Gene3D" id="3.10.450.240">
    <property type="match status" value="1"/>
</dbReference>
<dbReference type="EMBL" id="GBHO01007193">
    <property type="protein sequence ID" value="JAG36411.1"/>
    <property type="molecule type" value="Transcribed_RNA"/>
</dbReference>
<evidence type="ECO:0000259" key="11">
    <source>
        <dbReference type="SMART" id="SM00978"/>
    </source>
</evidence>
<dbReference type="InterPro" id="IPR051975">
    <property type="entry name" value="mtLSU_mL45"/>
</dbReference>
<evidence type="ECO:0000256" key="7">
    <source>
        <dbReference type="ARBA" id="ARBA00039448"/>
    </source>
</evidence>
<evidence type="ECO:0000256" key="1">
    <source>
        <dbReference type="ARBA" id="ARBA00004173"/>
    </source>
</evidence>
<reference evidence="12" key="2">
    <citation type="submission" date="2014-07" db="EMBL/GenBank/DDBJ databases">
        <authorList>
            <person name="Hull J."/>
        </authorList>
    </citation>
    <scope>NUCLEOTIDE SEQUENCE</scope>
</reference>
<evidence type="ECO:0000256" key="8">
    <source>
        <dbReference type="ARBA" id="ARBA00043031"/>
    </source>
</evidence>
<dbReference type="GO" id="GO:0005739">
    <property type="term" value="C:mitochondrion"/>
    <property type="evidence" value="ECO:0007669"/>
    <property type="project" value="UniProtKB-SubCell"/>
</dbReference>
<dbReference type="FunFam" id="3.10.450.240:FF:000003">
    <property type="entry name" value="39S ribosomal protein L45, mitochondrial"/>
    <property type="match status" value="1"/>
</dbReference>
<feature type="domain" description="Tim44-like" evidence="11">
    <location>
        <begin position="125"/>
        <end position="273"/>
    </location>
</feature>
<proteinExistence type="inferred from homology"/>
<evidence type="ECO:0000256" key="2">
    <source>
        <dbReference type="ARBA" id="ARBA00022946"/>
    </source>
</evidence>
<comment type="similarity">
    <text evidence="6">Belongs to the mitochondrion-specific ribosomal protein mL45 family.</text>
</comment>
<evidence type="ECO:0000256" key="9">
    <source>
        <dbReference type="SAM" id="MobiDB-lite"/>
    </source>
</evidence>
<feature type="signal peptide" evidence="10">
    <location>
        <begin position="1"/>
        <end position="22"/>
    </location>
</feature>
<keyword evidence="4" id="KW-0496">Mitochondrion</keyword>
<keyword evidence="2" id="KW-0809">Transit peptide</keyword>
<dbReference type="InterPro" id="IPR007379">
    <property type="entry name" value="Tim44-like_dom"/>
</dbReference>
<evidence type="ECO:0000256" key="5">
    <source>
        <dbReference type="ARBA" id="ARBA00023274"/>
    </source>
</evidence>
<evidence type="ECO:0000256" key="3">
    <source>
        <dbReference type="ARBA" id="ARBA00022980"/>
    </source>
</evidence>
<sequence length="314" mass="36478">MLLTFCAGNLWFLGINLGGVRTTINKHWNPKFKKLRSQKVLKIDLPDYQELNKPFNEFTREEIRSRMKERGLLPNRWWSDRPFFISSTGSVFEPYVPPEGDGKVSVITAQGAKQKLEFVEKKGKSMMALRKIRNFEEDFNYKEFVKVAQDVYIQAHEAMINKDRDKIIQFITERAYPEVVNNIGDKTIVWEFVGSLEPPAVVHLRCTDVITRENIFAQITVRFHTQQILAVYDRFGRLMHGSETIPKDVLEYVVFEKHMANKYGRWRVHDKIIPDWMPPKEPSLRTFAVDLTDDEQKVPSVQDQPPALSSASTG</sequence>
<evidence type="ECO:0000313" key="13">
    <source>
        <dbReference type="EMBL" id="JAG57965.1"/>
    </source>
</evidence>
<dbReference type="PANTHER" id="PTHR28554:SF1">
    <property type="entry name" value="LARGE RIBOSOMAL SUBUNIT PROTEIN ML45"/>
    <property type="match status" value="1"/>
</dbReference>
<evidence type="ECO:0000256" key="10">
    <source>
        <dbReference type="SAM" id="SignalP"/>
    </source>
</evidence>
<evidence type="ECO:0000313" key="12">
    <source>
        <dbReference type="EMBL" id="JAG36411.1"/>
    </source>
</evidence>
<accession>A0A0A9YXR4</accession>
<dbReference type="EMBL" id="GBRD01007856">
    <property type="protein sequence ID" value="JAG57965.1"/>
    <property type="molecule type" value="Transcribed_RNA"/>
</dbReference>
<feature type="chain" id="PRO_5015034060" description="Large ribosomal subunit protein mL45" evidence="10">
    <location>
        <begin position="23"/>
        <end position="314"/>
    </location>
</feature>
<name>A0A0A9YXR4_LYGHE</name>
<keyword evidence="10" id="KW-0732">Signal</keyword>
<dbReference type="PANTHER" id="PTHR28554">
    <property type="entry name" value="39S RIBOSOMAL PROTEIN L45, MITOCHONDRIAL"/>
    <property type="match status" value="1"/>
</dbReference>
<reference evidence="12" key="1">
    <citation type="journal article" date="2014" name="PLoS ONE">
        <title>Transcriptome-Based Identification of ABC Transporters in the Western Tarnished Plant Bug Lygus hesperus.</title>
        <authorList>
            <person name="Hull J.J."/>
            <person name="Chaney K."/>
            <person name="Geib S.M."/>
            <person name="Fabrick J.A."/>
            <person name="Brent C.S."/>
            <person name="Walsh D."/>
            <person name="Lavine L.C."/>
        </authorList>
    </citation>
    <scope>NUCLEOTIDE SEQUENCE</scope>
</reference>
<dbReference type="AlphaFoldDB" id="A0A0A9YXR4"/>
<dbReference type="Pfam" id="PF04280">
    <property type="entry name" value="Tim44"/>
    <property type="match status" value="1"/>
</dbReference>
<dbReference type="GO" id="GO:1990904">
    <property type="term" value="C:ribonucleoprotein complex"/>
    <property type="evidence" value="ECO:0007669"/>
    <property type="project" value="UniProtKB-KW"/>
</dbReference>
<comment type="subcellular location">
    <subcellularLocation>
        <location evidence="1">Mitochondrion</location>
    </subcellularLocation>
</comment>
<dbReference type="SUPFAM" id="SSF54427">
    <property type="entry name" value="NTF2-like"/>
    <property type="match status" value="1"/>
</dbReference>
<keyword evidence="5" id="KW-0687">Ribonucleoprotein</keyword>
<evidence type="ECO:0000256" key="6">
    <source>
        <dbReference type="ARBA" id="ARBA00038073"/>
    </source>
</evidence>